<protein>
    <recommendedName>
        <fullName evidence="3">Helicase C-terminal domain-containing protein</fullName>
    </recommendedName>
</protein>
<keyword evidence="2" id="KW-1185">Reference proteome</keyword>
<dbReference type="GeneID" id="18934086"/>
<dbReference type="SUPFAM" id="SSF52540">
    <property type="entry name" value="P-loop containing nucleoside triphosphate hydrolases"/>
    <property type="match status" value="1"/>
</dbReference>
<dbReference type="EMBL" id="GL883262">
    <property type="protein sequence ID" value="EGF97283.1"/>
    <property type="molecule type" value="Genomic_DNA"/>
</dbReference>
<evidence type="ECO:0000313" key="1">
    <source>
        <dbReference type="EMBL" id="EGF97283.1"/>
    </source>
</evidence>
<name>F4SDJ4_MELLP</name>
<sequence>MIAQVGEVVTQSGLADCDRNILFIENKKECNNAEADLQKLYPDLPITKYYSNLTDGEGAANVKRWRTTPKCLMIATSGFGAGINYKHAADVWLFETGKPEEGSFAEKVMDSNRCIPGTFSELLDGELRDCRTVGCTRVCMHCEGQVVYESKKRKAADDVEDSLPGERPMYLSNVKRARGQVNIVDQIGLAITNVRQQLTGLCGYCLAKDKVEHRHVDDKCDKIVGCLRCTGVGHWTSRCQAPQLSKVLERNGNAAFRLCHFCGLGDGHGDDRFHHEPIVGTLKKCDSGLQNIVKTREIRVGVDKASVHAFQQWLGCPWANMVTLFIVLRDAHLCKLASEFVG</sequence>
<reference evidence="2" key="1">
    <citation type="journal article" date="2011" name="Proc. Natl. Acad. Sci. U.S.A.">
        <title>Obligate biotrophy features unraveled by the genomic analysis of rust fungi.</title>
        <authorList>
            <person name="Duplessis S."/>
            <person name="Cuomo C.A."/>
            <person name="Lin Y.-C."/>
            <person name="Aerts A."/>
            <person name="Tisserant E."/>
            <person name="Veneault-Fourrey C."/>
            <person name="Joly D.L."/>
            <person name="Hacquard S."/>
            <person name="Amselem J."/>
            <person name="Cantarel B.L."/>
            <person name="Chiu R."/>
            <person name="Coutinho P.M."/>
            <person name="Feau N."/>
            <person name="Field M."/>
            <person name="Frey P."/>
            <person name="Gelhaye E."/>
            <person name="Goldberg J."/>
            <person name="Grabherr M.G."/>
            <person name="Kodira C.D."/>
            <person name="Kohler A."/>
            <person name="Kuees U."/>
            <person name="Lindquist E.A."/>
            <person name="Lucas S.M."/>
            <person name="Mago R."/>
            <person name="Mauceli E."/>
            <person name="Morin E."/>
            <person name="Murat C."/>
            <person name="Pangilinan J.L."/>
            <person name="Park R."/>
            <person name="Pearson M."/>
            <person name="Quesneville H."/>
            <person name="Rouhier N."/>
            <person name="Sakthikumar S."/>
            <person name="Salamov A.A."/>
            <person name="Schmutz J."/>
            <person name="Selles B."/>
            <person name="Shapiro H."/>
            <person name="Tanguay P."/>
            <person name="Tuskan G.A."/>
            <person name="Henrissat B."/>
            <person name="Van de Peer Y."/>
            <person name="Rouze P."/>
            <person name="Ellis J.G."/>
            <person name="Dodds P.N."/>
            <person name="Schein J.E."/>
            <person name="Zhong S."/>
            <person name="Hamelin R.C."/>
            <person name="Grigoriev I.V."/>
            <person name="Szabo L.J."/>
            <person name="Martin F."/>
        </authorList>
    </citation>
    <scope>NUCLEOTIDE SEQUENCE [LARGE SCALE GENOMIC DNA]</scope>
    <source>
        <strain evidence="2">98AG31 / pathotype 3-4-7</strain>
    </source>
</reference>
<dbReference type="VEuPathDB" id="FungiDB:MELLADRAFT_86104"/>
<evidence type="ECO:0000313" key="2">
    <source>
        <dbReference type="Proteomes" id="UP000001072"/>
    </source>
</evidence>
<dbReference type="HOGENOM" id="CLU_811533_0_0_1"/>
<dbReference type="AlphaFoldDB" id="F4SDJ4"/>
<dbReference type="OrthoDB" id="2507518at2759"/>
<dbReference type="InterPro" id="IPR027417">
    <property type="entry name" value="P-loop_NTPase"/>
</dbReference>
<dbReference type="InParanoid" id="F4SDJ4"/>
<accession>F4SDJ4</accession>
<proteinExistence type="predicted"/>
<dbReference type="Proteomes" id="UP000001072">
    <property type="component" value="Unassembled WGS sequence"/>
</dbReference>
<evidence type="ECO:0008006" key="3">
    <source>
        <dbReference type="Google" id="ProtNLM"/>
    </source>
</evidence>
<dbReference type="Gene3D" id="3.40.50.300">
    <property type="entry name" value="P-loop containing nucleotide triphosphate hydrolases"/>
    <property type="match status" value="1"/>
</dbReference>
<dbReference type="STRING" id="747676.F4SDJ4"/>
<dbReference type="KEGG" id="mlr:MELLADRAFT_86104"/>
<dbReference type="RefSeq" id="XP_007419451.1">
    <property type="nucleotide sequence ID" value="XM_007419389.1"/>
</dbReference>
<gene>
    <name evidence="1" type="ORF">MELLADRAFT_86104</name>
</gene>
<organism evidence="2">
    <name type="scientific">Melampsora larici-populina (strain 98AG31 / pathotype 3-4-7)</name>
    <name type="common">Poplar leaf rust fungus</name>
    <dbReference type="NCBI Taxonomy" id="747676"/>
    <lineage>
        <taxon>Eukaryota</taxon>
        <taxon>Fungi</taxon>
        <taxon>Dikarya</taxon>
        <taxon>Basidiomycota</taxon>
        <taxon>Pucciniomycotina</taxon>
        <taxon>Pucciniomycetes</taxon>
        <taxon>Pucciniales</taxon>
        <taxon>Melampsoraceae</taxon>
        <taxon>Melampsora</taxon>
    </lineage>
</organism>